<name>A0A940XCG8_9FLAO</name>
<organism evidence="2 3">
    <name type="scientific">Flavobacterium geliluteum</name>
    <dbReference type="NCBI Taxonomy" id="2816120"/>
    <lineage>
        <taxon>Bacteria</taxon>
        <taxon>Pseudomonadati</taxon>
        <taxon>Bacteroidota</taxon>
        <taxon>Flavobacteriia</taxon>
        <taxon>Flavobacteriales</taxon>
        <taxon>Flavobacteriaceae</taxon>
        <taxon>Flavobacterium</taxon>
    </lineage>
</organism>
<dbReference type="Proteomes" id="UP000675047">
    <property type="component" value="Unassembled WGS sequence"/>
</dbReference>
<accession>A0A940XCG8</accession>
<feature type="transmembrane region" description="Helical" evidence="1">
    <location>
        <begin position="341"/>
        <end position="362"/>
    </location>
</feature>
<dbReference type="InterPro" id="IPR005625">
    <property type="entry name" value="PepSY-ass_TM"/>
</dbReference>
<gene>
    <name evidence="2" type="ORF">J3495_03275</name>
</gene>
<dbReference type="AlphaFoldDB" id="A0A940XCG8"/>
<proteinExistence type="predicted"/>
<feature type="transmembrane region" description="Helical" evidence="1">
    <location>
        <begin position="193"/>
        <end position="213"/>
    </location>
</feature>
<dbReference type="PANTHER" id="PTHR34219">
    <property type="entry name" value="IRON-REGULATED INNER MEMBRANE PROTEIN-RELATED"/>
    <property type="match status" value="1"/>
</dbReference>
<keyword evidence="1" id="KW-0812">Transmembrane</keyword>
<dbReference type="EMBL" id="JAGFBV010000004">
    <property type="protein sequence ID" value="MBP4137099.1"/>
    <property type="molecule type" value="Genomic_DNA"/>
</dbReference>
<keyword evidence="1" id="KW-1133">Transmembrane helix</keyword>
<feature type="transmembrane region" description="Helical" evidence="1">
    <location>
        <begin position="12"/>
        <end position="36"/>
    </location>
</feature>
<evidence type="ECO:0000313" key="2">
    <source>
        <dbReference type="EMBL" id="MBP4137099.1"/>
    </source>
</evidence>
<keyword evidence="1" id="KW-0472">Membrane</keyword>
<evidence type="ECO:0000313" key="3">
    <source>
        <dbReference type="Proteomes" id="UP000675047"/>
    </source>
</evidence>
<protein>
    <submittedName>
        <fullName evidence="2">PepSY domain-containing protein</fullName>
    </submittedName>
</protein>
<dbReference type="RefSeq" id="WP_210665145.1">
    <property type="nucleotide sequence ID" value="NZ_JAGFBV010000004.1"/>
</dbReference>
<dbReference type="PANTHER" id="PTHR34219:SF3">
    <property type="entry name" value="BLL7967 PROTEIN"/>
    <property type="match status" value="1"/>
</dbReference>
<comment type="caution">
    <text evidence="2">The sequence shown here is derived from an EMBL/GenBank/DDBJ whole genome shotgun (WGS) entry which is preliminary data.</text>
</comment>
<feature type="transmembrane region" description="Helical" evidence="1">
    <location>
        <begin position="142"/>
        <end position="163"/>
    </location>
</feature>
<keyword evidence="3" id="KW-1185">Reference proteome</keyword>
<sequence length="367" mass="42350">MKKKLMKTFGKLHLWLGLGSGLIVFIVALTGSIMVFEKEIDQYINSDFYFVSTIGKTKKPIDYCTDLLQKEYSVKKITRISTFNDPKRTLLIVGKDTDDQSIIFAFDPYSGKILGSVDQETRFFSIVLSLHRHLLLDDIGKLITGTSCLIFAFMLISGLILWWPKKIKNLKQRLTVKWGASFKRINWDFHSTFGFYSFLFLLTISLTGLVFTFDWFEKGIYYFADGTTKKLSNKVENPTKTDPKLNKTAFYQTIYNQADSIFDYQGNIQIRMPADTINSILVLKENVEKTIPFQSSAAYFDKYTAEIIESRPYENFSRGDKIRRLIYPIHSGSIYGYPTKIIAFLVCLFALTLPVSGFLIWWGRKKK</sequence>
<evidence type="ECO:0000256" key="1">
    <source>
        <dbReference type="SAM" id="Phobius"/>
    </source>
</evidence>
<reference evidence="2 3" key="1">
    <citation type="submission" date="2021-03" db="EMBL/GenBank/DDBJ databases">
        <title>Flavobacterium Flabelliformis Sp. Nov. And Flavobacterium Geliluteum Sp. Nov., Two Novel Multidrug Resistant Psychrophilic Species Isolated From Antarctica.</title>
        <authorList>
            <person name="Kralova S."/>
            <person name="Busse H.J."/>
            <person name="Bezdicek M."/>
            <person name="Nykrynova M."/>
            <person name="Kroupova E."/>
            <person name="Krsek D."/>
            <person name="Sedlacek I."/>
        </authorList>
    </citation>
    <scope>NUCLEOTIDE SEQUENCE [LARGE SCALE GENOMIC DNA]</scope>
    <source>
        <strain evidence="2 3">P7388</strain>
    </source>
</reference>
<dbReference type="Pfam" id="PF03929">
    <property type="entry name" value="PepSY_TM"/>
    <property type="match status" value="1"/>
</dbReference>